<accession>A0A5D3BBX5</accession>
<protein>
    <submittedName>
        <fullName evidence="2">Gag/pol protein</fullName>
    </submittedName>
</protein>
<feature type="domain" description="Reverse transcriptase Ty1/copia-type" evidence="1">
    <location>
        <begin position="2"/>
        <end position="132"/>
    </location>
</feature>
<dbReference type="InterPro" id="IPR043502">
    <property type="entry name" value="DNA/RNA_pol_sf"/>
</dbReference>
<dbReference type="Proteomes" id="UP000321947">
    <property type="component" value="Unassembled WGS sequence"/>
</dbReference>
<dbReference type="EMBL" id="SSTD01019355">
    <property type="protein sequence ID" value="TYJ96627.1"/>
    <property type="molecule type" value="Genomic_DNA"/>
</dbReference>
<dbReference type="Pfam" id="PF07727">
    <property type="entry name" value="RVT_2"/>
    <property type="match status" value="1"/>
</dbReference>
<name>A0A5D3BBX5_CUCMM</name>
<evidence type="ECO:0000313" key="2">
    <source>
        <dbReference type="EMBL" id="TYJ96627.1"/>
    </source>
</evidence>
<sequence length="327" mass="37755">MLKYIRILLSIAAYFDYEIWQMDVKIAFLNGNLEETIYMQQPEGFITPGQEQKVCKLNRSIYRLKQASRSWNIRFDTATKSYGFDQIVDEPCVNKRIINNLVAFLVLYVDDILLIGNDVGLLSGHQTMASSSISNKRFRRGMVCPGHGVTLFKEQCPKTPREVEKMRHIPYASAVGSLMRMRNYMLVYGSKDLILIRYTNSNFQTDRNSRKSISEYVATCEAAKETVWLRIFLTDLEVVSNMSKSIILYCDNSGATTNSREPRSHKRGKHIERKYHLIRKIVHRGDVIVTRIALTHNVADRFTNFLMTKVFDGHLESLGLHDMTHLI</sequence>
<dbReference type="SUPFAM" id="SSF56672">
    <property type="entry name" value="DNA/RNA polymerases"/>
    <property type="match status" value="1"/>
</dbReference>
<dbReference type="InterPro" id="IPR013103">
    <property type="entry name" value="RVT_2"/>
</dbReference>
<dbReference type="CDD" id="cd09272">
    <property type="entry name" value="RNase_HI_RT_Ty1"/>
    <property type="match status" value="1"/>
</dbReference>
<evidence type="ECO:0000313" key="3">
    <source>
        <dbReference type="Proteomes" id="UP000321947"/>
    </source>
</evidence>
<reference evidence="2 3" key="1">
    <citation type="submission" date="2019-08" db="EMBL/GenBank/DDBJ databases">
        <title>Draft genome sequences of two oriental melons (Cucumis melo L. var makuwa).</title>
        <authorList>
            <person name="Kwon S.-Y."/>
        </authorList>
    </citation>
    <scope>NUCLEOTIDE SEQUENCE [LARGE SCALE GENOMIC DNA]</scope>
    <source>
        <strain evidence="3">cv. Chang Bougi</strain>
        <tissue evidence="2">Leaf</tissue>
    </source>
</reference>
<dbReference type="AlphaFoldDB" id="A0A5D3BBX5"/>
<comment type="caution">
    <text evidence="2">The sequence shown here is derived from an EMBL/GenBank/DDBJ whole genome shotgun (WGS) entry which is preliminary data.</text>
</comment>
<gene>
    <name evidence="2" type="ORF">E5676_scaffold464G00380</name>
</gene>
<evidence type="ECO:0000259" key="1">
    <source>
        <dbReference type="Pfam" id="PF07727"/>
    </source>
</evidence>
<proteinExistence type="predicted"/>
<organism evidence="2 3">
    <name type="scientific">Cucumis melo var. makuwa</name>
    <name type="common">Oriental melon</name>
    <dbReference type="NCBI Taxonomy" id="1194695"/>
    <lineage>
        <taxon>Eukaryota</taxon>
        <taxon>Viridiplantae</taxon>
        <taxon>Streptophyta</taxon>
        <taxon>Embryophyta</taxon>
        <taxon>Tracheophyta</taxon>
        <taxon>Spermatophyta</taxon>
        <taxon>Magnoliopsida</taxon>
        <taxon>eudicotyledons</taxon>
        <taxon>Gunneridae</taxon>
        <taxon>Pentapetalae</taxon>
        <taxon>rosids</taxon>
        <taxon>fabids</taxon>
        <taxon>Cucurbitales</taxon>
        <taxon>Cucurbitaceae</taxon>
        <taxon>Benincaseae</taxon>
        <taxon>Cucumis</taxon>
    </lineage>
</organism>